<dbReference type="OrthoDB" id="1434354at2759"/>
<protein>
    <recommendedName>
        <fullName evidence="2">CRAL-TRIO domain-containing protein</fullName>
    </recommendedName>
</protein>
<accession>A0A8J2JMZ8</accession>
<dbReference type="Proteomes" id="UP000708208">
    <property type="component" value="Unassembled WGS sequence"/>
</dbReference>
<evidence type="ECO:0000256" key="1">
    <source>
        <dbReference type="SAM" id="SignalP"/>
    </source>
</evidence>
<keyword evidence="1" id="KW-0732">Signal</keyword>
<feature type="chain" id="PRO_5035234393" description="CRAL-TRIO domain-containing protein" evidence="1">
    <location>
        <begin position="24"/>
        <end position="232"/>
    </location>
</feature>
<organism evidence="3 4">
    <name type="scientific">Allacma fusca</name>
    <dbReference type="NCBI Taxonomy" id="39272"/>
    <lineage>
        <taxon>Eukaryota</taxon>
        <taxon>Metazoa</taxon>
        <taxon>Ecdysozoa</taxon>
        <taxon>Arthropoda</taxon>
        <taxon>Hexapoda</taxon>
        <taxon>Collembola</taxon>
        <taxon>Symphypleona</taxon>
        <taxon>Sminthuridae</taxon>
        <taxon>Allacma</taxon>
    </lineage>
</organism>
<name>A0A8J2JMZ8_9HEXA</name>
<dbReference type="CDD" id="cd00170">
    <property type="entry name" value="SEC14"/>
    <property type="match status" value="1"/>
</dbReference>
<proteinExistence type="predicted"/>
<evidence type="ECO:0000259" key="2">
    <source>
        <dbReference type="PROSITE" id="PS50191"/>
    </source>
</evidence>
<dbReference type="EMBL" id="CAJVCH010099880">
    <property type="protein sequence ID" value="CAG7723517.1"/>
    <property type="molecule type" value="Genomic_DNA"/>
</dbReference>
<dbReference type="AlphaFoldDB" id="A0A8J2JMZ8"/>
<evidence type="ECO:0000313" key="4">
    <source>
        <dbReference type="Proteomes" id="UP000708208"/>
    </source>
</evidence>
<evidence type="ECO:0000313" key="3">
    <source>
        <dbReference type="EMBL" id="CAG7723517.1"/>
    </source>
</evidence>
<feature type="domain" description="CRAL-TRIO" evidence="2">
    <location>
        <begin position="50"/>
        <end position="227"/>
    </location>
</feature>
<feature type="signal peptide" evidence="1">
    <location>
        <begin position="1"/>
        <end position="23"/>
    </location>
</feature>
<reference evidence="3" key="1">
    <citation type="submission" date="2021-06" db="EMBL/GenBank/DDBJ databases">
        <authorList>
            <person name="Hodson N. C."/>
            <person name="Mongue J. A."/>
            <person name="Jaron S. K."/>
        </authorList>
    </citation>
    <scope>NUCLEOTIDE SEQUENCE</scope>
</reference>
<dbReference type="InterPro" id="IPR001251">
    <property type="entry name" value="CRAL-TRIO_dom"/>
</dbReference>
<sequence length="232" mass="26544">MKLKLQFNLILAIVSLNYRQAIAATDDDTAKEGRVRDEAQRAVSIATWLPPREVTKKYPYYLSGYDSDSRPIYIVEMGRWDVRSAVEKGGKDLENLSLHFQQLYYRIGQGGRFSASEEDFDAPNSVVIVDWGDYSLQQLASSRTVQALIQNMADFKTIEDSVSYGYFINVNDAAETLISFARPRMGKFMDRIETFGTRRNEWIPKLLEKIPRSQLPPWYGGNPDFRSVAIYG</sequence>
<comment type="caution">
    <text evidence="3">The sequence shown here is derived from an EMBL/GenBank/DDBJ whole genome shotgun (WGS) entry which is preliminary data.</text>
</comment>
<keyword evidence="4" id="KW-1185">Reference proteome</keyword>
<dbReference type="PROSITE" id="PS50191">
    <property type="entry name" value="CRAL_TRIO"/>
    <property type="match status" value="1"/>
</dbReference>
<dbReference type="Pfam" id="PF00650">
    <property type="entry name" value="CRAL_TRIO"/>
    <property type="match status" value="1"/>
</dbReference>
<gene>
    <name evidence="3" type="ORF">AFUS01_LOCUS12602</name>
</gene>